<keyword evidence="3" id="KW-1185">Reference proteome</keyword>
<dbReference type="GeneID" id="92853488"/>
<dbReference type="InterPro" id="IPR029068">
    <property type="entry name" value="Glyas_Bleomycin-R_OHBP_Dase"/>
</dbReference>
<dbReference type="RefSeq" id="WP_006637082.1">
    <property type="nucleotide sequence ID" value="NZ_CABJEH010000009.1"/>
</dbReference>
<dbReference type="Pfam" id="PF13468">
    <property type="entry name" value="Glyoxalase_3"/>
    <property type="match status" value="1"/>
</dbReference>
<sequence length="271" mass="30768">MGFRFDHLVHFVNSPLKAIEEYNKLGLYAVEGGKHEYLGTYNSLSYFDLSYIELIGVYDPQLVESAADIKYSLRKTFQNENFVEGLSRIALRSTDLEAEAERFRSLGLEVYGPSPFSRRRPDGSIVSWELLHVGKSGEKLELPFFIEWGEKDDDRKQNLINRSVIAEHPKGNISLSSVAFAVPDFKGAIEKWSNYLNLKTEEPFVDESLNANGQRLKLDGGDIVFYSPIGDGIVSQTLKNRGEKPFLVEFTDSDHEGDFQVMGSIYRFSKK</sequence>
<feature type="domain" description="Glyoxalase-like" evidence="1">
    <location>
        <begin position="5"/>
        <end position="195"/>
    </location>
</feature>
<evidence type="ECO:0000313" key="2">
    <source>
        <dbReference type="EMBL" id="ASB89069.1"/>
    </source>
</evidence>
<name>A0ABN5AID9_9BACI</name>
<dbReference type="Gene3D" id="3.10.180.10">
    <property type="entry name" value="2,3-Dihydroxybiphenyl 1,2-Dioxygenase, domain 1"/>
    <property type="match status" value="1"/>
</dbReference>
<dbReference type="SUPFAM" id="SSF54593">
    <property type="entry name" value="Glyoxalase/Bleomycin resistance protein/Dihydroxybiphenyl dioxygenase"/>
    <property type="match status" value="1"/>
</dbReference>
<evidence type="ECO:0000313" key="3">
    <source>
        <dbReference type="Proteomes" id="UP000196877"/>
    </source>
</evidence>
<gene>
    <name evidence="2" type="ORF">S101395_02562</name>
</gene>
<protein>
    <recommendedName>
        <fullName evidence="1">Glyoxalase-like domain-containing protein</fullName>
    </recommendedName>
</protein>
<dbReference type="EMBL" id="CP021920">
    <property type="protein sequence ID" value="ASB89069.1"/>
    <property type="molecule type" value="Genomic_DNA"/>
</dbReference>
<dbReference type="PANTHER" id="PTHR40265">
    <property type="entry name" value="BLL2707 PROTEIN"/>
    <property type="match status" value="1"/>
</dbReference>
<dbReference type="PANTHER" id="PTHR40265:SF1">
    <property type="entry name" value="GLYOXALASE-LIKE DOMAIN-CONTAINING PROTEIN"/>
    <property type="match status" value="1"/>
</dbReference>
<organism evidence="2 3">
    <name type="scientific">Bacillus sonorensis</name>
    <dbReference type="NCBI Taxonomy" id="119858"/>
    <lineage>
        <taxon>Bacteria</taxon>
        <taxon>Bacillati</taxon>
        <taxon>Bacillota</taxon>
        <taxon>Bacilli</taxon>
        <taxon>Bacillales</taxon>
        <taxon>Bacillaceae</taxon>
        <taxon>Bacillus</taxon>
    </lineage>
</organism>
<dbReference type="InterPro" id="IPR025870">
    <property type="entry name" value="Glyoxalase-like_dom"/>
</dbReference>
<proteinExistence type="predicted"/>
<evidence type="ECO:0000259" key="1">
    <source>
        <dbReference type="Pfam" id="PF13468"/>
    </source>
</evidence>
<reference evidence="2 3" key="1">
    <citation type="submission" date="2017-06" db="EMBL/GenBank/DDBJ databases">
        <title>Genome sequence of Bacillus sonorensis strain SRCM101395.</title>
        <authorList>
            <person name="Cho S.H."/>
        </authorList>
    </citation>
    <scope>NUCLEOTIDE SEQUENCE [LARGE SCALE GENOMIC DNA]</scope>
    <source>
        <strain evidence="2 3">SRCM101395</strain>
    </source>
</reference>
<accession>A0ABN5AID9</accession>
<dbReference type="Proteomes" id="UP000196877">
    <property type="component" value="Chromosome"/>
</dbReference>